<dbReference type="InterPro" id="IPR036010">
    <property type="entry name" value="2Fe-2S_ferredoxin-like_sf"/>
</dbReference>
<keyword evidence="1" id="KW-0001">2Fe-2S</keyword>
<dbReference type="InterPro" id="IPR036884">
    <property type="entry name" value="2Fe-2S-bd_dom_sf"/>
</dbReference>
<organism evidence="7 8">
    <name type="scientific">Eleutherodactylus coqui</name>
    <name type="common">Puerto Rican coqui</name>
    <dbReference type="NCBI Taxonomy" id="57060"/>
    <lineage>
        <taxon>Eukaryota</taxon>
        <taxon>Metazoa</taxon>
        <taxon>Chordata</taxon>
        <taxon>Craniata</taxon>
        <taxon>Vertebrata</taxon>
        <taxon>Euteleostomi</taxon>
        <taxon>Amphibia</taxon>
        <taxon>Batrachia</taxon>
        <taxon>Anura</taxon>
        <taxon>Neobatrachia</taxon>
        <taxon>Hyloidea</taxon>
        <taxon>Eleutherodactylidae</taxon>
        <taxon>Eleutherodactylinae</taxon>
        <taxon>Eleutherodactylus</taxon>
        <taxon>Eleutherodactylus</taxon>
    </lineage>
</organism>
<dbReference type="GO" id="GO:0016491">
    <property type="term" value="F:oxidoreductase activity"/>
    <property type="evidence" value="ECO:0007669"/>
    <property type="project" value="UniProtKB-KW"/>
</dbReference>
<dbReference type="InterPro" id="IPR016208">
    <property type="entry name" value="Ald_Oxase/xanthine_DH-like"/>
</dbReference>
<feature type="domain" description="2Fe-2S ferredoxin-type" evidence="6">
    <location>
        <begin position="1"/>
        <end position="67"/>
    </location>
</feature>
<evidence type="ECO:0000256" key="5">
    <source>
        <dbReference type="ARBA" id="ARBA00023014"/>
    </source>
</evidence>
<dbReference type="InterPro" id="IPR002888">
    <property type="entry name" value="2Fe-2S-bd"/>
</dbReference>
<evidence type="ECO:0000313" key="7">
    <source>
        <dbReference type="EMBL" id="KAG9473348.1"/>
    </source>
</evidence>
<dbReference type="PANTHER" id="PTHR45444:SF3">
    <property type="entry name" value="XANTHINE DEHYDROGENASE"/>
    <property type="match status" value="1"/>
</dbReference>
<keyword evidence="4" id="KW-0408">Iron</keyword>
<feature type="non-terminal residue" evidence="7">
    <location>
        <position position="1"/>
    </location>
</feature>
<comment type="caution">
    <text evidence="7">The sequence shown here is derived from an EMBL/GenBank/DDBJ whole genome shotgun (WGS) entry which is preliminary data.</text>
</comment>
<proteinExistence type="predicted"/>
<dbReference type="Gene3D" id="1.10.150.120">
    <property type="entry name" value="[2Fe-2S]-binding domain"/>
    <property type="match status" value="1"/>
</dbReference>
<dbReference type="FunFam" id="3.10.20.30:FF:000015">
    <property type="entry name" value="Aldehyde oxidase 1"/>
    <property type="match status" value="1"/>
</dbReference>
<protein>
    <recommendedName>
        <fullName evidence="6">2Fe-2S ferredoxin-type domain-containing protein</fullName>
    </recommendedName>
</protein>
<dbReference type="InterPro" id="IPR006058">
    <property type="entry name" value="2Fe2S_fd_BS"/>
</dbReference>
<evidence type="ECO:0000259" key="6">
    <source>
        <dbReference type="PROSITE" id="PS51085"/>
    </source>
</evidence>
<sequence>MLLPYLRRRLNLTGIKYGCGEGGCGSCTVMVSHTHPVSKKILHYSANACLLPICSLYGAAITTVEGIGSTDSRLHPVQERIAKAHGSQCGFCSPGMVMSMYSLLRNHPEPTMEQIYEALGGNLCRCTGYRAILDGCKTFCKVN</sequence>
<dbReference type="Pfam" id="PF01799">
    <property type="entry name" value="Fer2_2"/>
    <property type="match status" value="1"/>
</dbReference>
<evidence type="ECO:0000256" key="4">
    <source>
        <dbReference type="ARBA" id="ARBA00023004"/>
    </source>
</evidence>
<dbReference type="GO" id="GO:0005506">
    <property type="term" value="F:iron ion binding"/>
    <property type="evidence" value="ECO:0007669"/>
    <property type="project" value="InterPro"/>
</dbReference>
<dbReference type="PANTHER" id="PTHR45444">
    <property type="entry name" value="XANTHINE DEHYDROGENASE"/>
    <property type="match status" value="1"/>
</dbReference>
<reference evidence="7" key="1">
    <citation type="thesis" date="2020" institute="ProQuest LLC" country="789 East Eisenhower Parkway, Ann Arbor, MI, USA">
        <title>Comparative Genomics and Chromosome Evolution.</title>
        <authorList>
            <person name="Mudd A.B."/>
        </authorList>
    </citation>
    <scope>NUCLEOTIDE SEQUENCE</scope>
    <source>
        <strain evidence="7">HN-11 Male</strain>
        <tissue evidence="7">Kidney and liver</tissue>
    </source>
</reference>
<evidence type="ECO:0000256" key="2">
    <source>
        <dbReference type="ARBA" id="ARBA00022723"/>
    </source>
</evidence>
<dbReference type="Proteomes" id="UP000770717">
    <property type="component" value="Unassembled WGS sequence"/>
</dbReference>
<dbReference type="Gene3D" id="3.10.20.30">
    <property type="match status" value="1"/>
</dbReference>
<gene>
    <name evidence="7" type="ORF">GDO78_016493</name>
</gene>
<dbReference type="GO" id="GO:0051537">
    <property type="term" value="F:2 iron, 2 sulfur cluster binding"/>
    <property type="evidence" value="ECO:0007669"/>
    <property type="project" value="UniProtKB-KW"/>
</dbReference>
<dbReference type="SUPFAM" id="SSF54292">
    <property type="entry name" value="2Fe-2S ferredoxin-like"/>
    <property type="match status" value="1"/>
</dbReference>
<dbReference type="PROSITE" id="PS51085">
    <property type="entry name" value="2FE2S_FER_2"/>
    <property type="match status" value="1"/>
</dbReference>
<dbReference type="OrthoDB" id="8300278at2759"/>
<dbReference type="InterPro" id="IPR001041">
    <property type="entry name" value="2Fe-2S_ferredoxin-type"/>
</dbReference>
<keyword evidence="2" id="KW-0479">Metal-binding</keyword>
<dbReference type="Pfam" id="PF00111">
    <property type="entry name" value="Fer2"/>
    <property type="match status" value="1"/>
</dbReference>
<keyword evidence="3" id="KW-0560">Oxidoreductase</keyword>
<evidence type="ECO:0000256" key="1">
    <source>
        <dbReference type="ARBA" id="ARBA00022714"/>
    </source>
</evidence>
<dbReference type="PROSITE" id="PS00197">
    <property type="entry name" value="2FE2S_FER_1"/>
    <property type="match status" value="1"/>
</dbReference>
<dbReference type="EMBL" id="WNTK01000015">
    <property type="protein sequence ID" value="KAG9473348.1"/>
    <property type="molecule type" value="Genomic_DNA"/>
</dbReference>
<keyword evidence="8" id="KW-1185">Reference proteome</keyword>
<accession>A0A8J6EPG3</accession>
<dbReference type="AlphaFoldDB" id="A0A8J6EPG3"/>
<name>A0A8J6EPG3_ELECQ</name>
<keyword evidence="5" id="KW-0411">Iron-sulfur</keyword>
<dbReference type="SUPFAM" id="SSF47741">
    <property type="entry name" value="CO dehydrogenase ISP C-domain like"/>
    <property type="match status" value="1"/>
</dbReference>
<evidence type="ECO:0000256" key="3">
    <source>
        <dbReference type="ARBA" id="ARBA00023002"/>
    </source>
</evidence>
<evidence type="ECO:0000313" key="8">
    <source>
        <dbReference type="Proteomes" id="UP000770717"/>
    </source>
</evidence>
<dbReference type="InterPro" id="IPR012675">
    <property type="entry name" value="Beta-grasp_dom_sf"/>
</dbReference>